<dbReference type="RefSeq" id="WP_322609523.1">
    <property type="nucleotide sequence ID" value="NZ_JARVCO010000012.1"/>
</dbReference>
<reference evidence="7 8" key="1">
    <citation type="journal article" date="2024" name="Appl. Environ. Microbiol.">
        <title>Pontiella agarivorans sp. nov., a novel marine anaerobic bacterium capable of degrading macroalgal polysaccharides and fixing nitrogen.</title>
        <authorList>
            <person name="Liu N."/>
            <person name="Kivenson V."/>
            <person name="Peng X."/>
            <person name="Cui Z."/>
            <person name="Lankiewicz T.S."/>
            <person name="Gosselin K.M."/>
            <person name="English C.J."/>
            <person name="Blair E.M."/>
            <person name="O'Malley M.A."/>
            <person name="Valentine D.L."/>
        </authorList>
    </citation>
    <scope>NUCLEOTIDE SEQUENCE [LARGE SCALE GENOMIC DNA]</scope>
    <source>
        <strain evidence="7 8">NLcol2</strain>
    </source>
</reference>
<organism evidence="7 8">
    <name type="scientific">Pontiella agarivorans</name>
    <dbReference type="NCBI Taxonomy" id="3038953"/>
    <lineage>
        <taxon>Bacteria</taxon>
        <taxon>Pseudomonadati</taxon>
        <taxon>Kiritimatiellota</taxon>
        <taxon>Kiritimatiellia</taxon>
        <taxon>Kiritimatiellales</taxon>
        <taxon>Pontiellaceae</taxon>
        <taxon>Pontiella</taxon>
    </lineage>
</organism>
<name>A0ABU5MZU5_9BACT</name>
<protein>
    <submittedName>
        <fullName evidence="7">NfeD family protein</fullName>
    </submittedName>
</protein>
<keyword evidence="2 5" id="KW-0812">Transmembrane</keyword>
<accession>A0ABU5MZU5</accession>
<evidence type="ECO:0000256" key="5">
    <source>
        <dbReference type="SAM" id="Phobius"/>
    </source>
</evidence>
<keyword evidence="4 5" id="KW-0472">Membrane</keyword>
<dbReference type="InterPro" id="IPR052165">
    <property type="entry name" value="Membrane_assoc_protease"/>
</dbReference>
<dbReference type="Gene3D" id="2.40.50.140">
    <property type="entry name" value="Nucleic acid-binding proteins"/>
    <property type="match status" value="1"/>
</dbReference>
<evidence type="ECO:0000256" key="4">
    <source>
        <dbReference type="ARBA" id="ARBA00023136"/>
    </source>
</evidence>
<evidence type="ECO:0000256" key="3">
    <source>
        <dbReference type="ARBA" id="ARBA00022989"/>
    </source>
</evidence>
<evidence type="ECO:0000256" key="1">
    <source>
        <dbReference type="ARBA" id="ARBA00004141"/>
    </source>
</evidence>
<evidence type="ECO:0000313" key="7">
    <source>
        <dbReference type="EMBL" id="MDZ8119740.1"/>
    </source>
</evidence>
<feature type="domain" description="NfeD-like C-terminal" evidence="6">
    <location>
        <begin position="88"/>
        <end position="143"/>
    </location>
</feature>
<dbReference type="Pfam" id="PF01957">
    <property type="entry name" value="NfeD"/>
    <property type="match status" value="1"/>
</dbReference>
<sequence>MFTPAFWWVIVGIGLMLCEFVMPGLILFFFGLGALFTGLIAWLLPVGLPAQLLIFTIASVLSLFGLRRLIKPVFTGNATDVNADTFHEGMIGCEAEVTGEITPESAGKVMLNGTAWKAESQEVLTVGQRVVVSGQKSLTLIVKSV</sequence>
<dbReference type="PANTHER" id="PTHR33507:SF3">
    <property type="entry name" value="INNER MEMBRANE PROTEIN YBBJ"/>
    <property type="match status" value="1"/>
</dbReference>
<evidence type="ECO:0000313" key="8">
    <source>
        <dbReference type="Proteomes" id="UP001290861"/>
    </source>
</evidence>
<dbReference type="PANTHER" id="PTHR33507">
    <property type="entry name" value="INNER MEMBRANE PROTEIN YBBJ"/>
    <property type="match status" value="1"/>
</dbReference>
<keyword evidence="3 5" id="KW-1133">Transmembrane helix</keyword>
<dbReference type="InterPro" id="IPR002810">
    <property type="entry name" value="NfeD-like_C"/>
</dbReference>
<comment type="caution">
    <text evidence="7">The sequence shown here is derived from an EMBL/GenBank/DDBJ whole genome shotgun (WGS) entry which is preliminary data.</text>
</comment>
<proteinExistence type="predicted"/>
<dbReference type="Proteomes" id="UP001290861">
    <property type="component" value="Unassembled WGS sequence"/>
</dbReference>
<keyword evidence="8" id="KW-1185">Reference proteome</keyword>
<comment type="subcellular location">
    <subcellularLocation>
        <location evidence="1">Membrane</location>
        <topology evidence="1">Multi-pass membrane protein</topology>
    </subcellularLocation>
</comment>
<dbReference type="SUPFAM" id="SSF141322">
    <property type="entry name" value="NfeD domain-like"/>
    <property type="match status" value="1"/>
</dbReference>
<dbReference type="InterPro" id="IPR012340">
    <property type="entry name" value="NA-bd_OB-fold"/>
</dbReference>
<dbReference type="EMBL" id="JARVCO010000012">
    <property type="protein sequence ID" value="MDZ8119740.1"/>
    <property type="molecule type" value="Genomic_DNA"/>
</dbReference>
<evidence type="ECO:0000256" key="2">
    <source>
        <dbReference type="ARBA" id="ARBA00022692"/>
    </source>
</evidence>
<gene>
    <name evidence="7" type="ORF">P9H32_14015</name>
</gene>
<feature type="transmembrane region" description="Helical" evidence="5">
    <location>
        <begin position="50"/>
        <end position="66"/>
    </location>
</feature>
<evidence type="ECO:0000259" key="6">
    <source>
        <dbReference type="Pfam" id="PF01957"/>
    </source>
</evidence>
<feature type="transmembrane region" description="Helical" evidence="5">
    <location>
        <begin position="6"/>
        <end position="22"/>
    </location>
</feature>